<keyword evidence="9" id="KW-1185">Reference proteome</keyword>
<dbReference type="SMART" id="SM01133">
    <property type="entry name" value="DeoC"/>
    <property type="match status" value="1"/>
</dbReference>
<dbReference type="GO" id="GO:0005737">
    <property type="term" value="C:cytoplasm"/>
    <property type="evidence" value="ECO:0007669"/>
    <property type="project" value="InterPro"/>
</dbReference>
<evidence type="ECO:0000256" key="7">
    <source>
        <dbReference type="NCBIfam" id="TIGR00126"/>
    </source>
</evidence>
<protein>
    <recommendedName>
        <fullName evidence="3 7">Deoxyribose-phosphate aldolase</fullName>
        <ecNumber evidence="3 7">4.1.2.4</ecNumber>
    </recommendedName>
</protein>
<dbReference type="EC" id="4.1.2.4" evidence="3 7"/>
<dbReference type="InterPro" id="IPR002915">
    <property type="entry name" value="DeoC/FbaB/LacD_aldolase"/>
</dbReference>
<comment type="similarity">
    <text evidence="2">Belongs to the DeoC/FbaB aldolase family. DeoC type 2 subfamily.</text>
</comment>
<gene>
    <name evidence="8" type="ORF">OM33_02800</name>
</gene>
<dbReference type="GO" id="GO:0004139">
    <property type="term" value="F:deoxyribose-phosphate aldolase activity"/>
    <property type="evidence" value="ECO:0007669"/>
    <property type="project" value="UniProtKB-UniRule"/>
</dbReference>
<dbReference type="GO" id="GO:0016052">
    <property type="term" value="P:carbohydrate catabolic process"/>
    <property type="evidence" value="ECO:0007669"/>
    <property type="project" value="TreeGrafter"/>
</dbReference>
<dbReference type="InterPro" id="IPR013785">
    <property type="entry name" value="Aldolase_TIM"/>
</dbReference>
<dbReference type="GO" id="GO:0009264">
    <property type="term" value="P:deoxyribonucleotide catabolic process"/>
    <property type="evidence" value="ECO:0007669"/>
    <property type="project" value="UniProtKB-UniRule"/>
</dbReference>
<organism evidence="8 9">
    <name type="scientific">Pseudoalteromonas piratica</name>
    <dbReference type="NCBI Taxonomy" id="1348114"/>
    <lineage>
        <taxon>Bacteria</taxon>
        <taxon>Pseudomonadati</taxon>
        <taxon>Pseudomonadota</taxon>
        <taxon>Gammaproteobacteria</taxon>
        <taxon>Alteromonadales</taxon>
        <taxon>Pseudoalteromonadaceae</taxon>
        <taxon>Pseudoalteromonas</taxon>
    </lineage>
</organism>
<evidence type="ECO:0000256" key="2">
    <source>
        <dbReference type="ARBA" id="ARBA00009473"/>
    </source>
</evidence>
<evidence type="ECO:0000256" key="5">
    <source>
        <dbReference type="ARBA" id="ARBA00023270"/>
    </source>
</evidence>
<dbReference type="eggNOG" id="COG0274">
    <property type="taxonomic scope" value="Bacteria"/>
</dbReference>
<name>A0A0A7EC91_9GAMM</name>
<dbReference type="PANTHER" id="PTHR10889">
    <property type="entry name" value="DEOXYRIBOSE-PHOSPHATE ALDOLASE"/>
    <property type="match status" value="1"/>
</dbReference>
<evidence type="ECO:0000256" key="4">
    <source>
        <dbReference type="ARBA" id="ARBA00023239"/>
    </source>
</evidence>
<dbReference type="PANTHER" id="PTHR10889:SF3">
    <property type="entry name" value="DEOXYRIBOSE-PHOSPHATE ALDOLASE"/>
    <property type="match status" value="1"/>
</dbReference>
<evidence type="ECO:0000256" key="3">
    <source>
        <dbReference type="ARBA" id="ARBA00012515"/>
    </source>
</evidence>
<dbReference type="NCBIfam" id="TIGR00126">
    <property type="entry name" value="deoC"/>
    <property type="match status" value="1"/>
</dbReference>
<reference evidence="8 9" key="1">
    <citation type="submission" date="2014-11" db="EMBL/GenBank/DDBJ databases">
        <title>Complete Genome Sequence of Pseudoalteromonas sp. Strain OCN003 Isolated from Kaneohe Bay, Oahu, Hawaii.</title>
        <authorList>
            <person name="Beurmann S."/>
            <person name="Videau P."/>
            <person name="Ushijima B."/>
            <person name="Smith A.M."/>
            <person name="Aeby G.S."/>
            <person name="Callahan S.M."/>
            <person name="Belcaid M."/>
        </authorList>
    </citation>
    <scope>NUCLEOTIDE SEQUENCE [LARGE SCALE GENOMIC DNA]</scope>
    <source>
        <strain evidence="8 9">OCN003</strain>
    </source>
</reference>
<dbReference type="Proteomes" id="UP000030341">
    <property type="component" value="Chromosome 1"/>
</dbReference>
<dbReference type="CDD" id="cd00959">
    <property type="entry name" value="DeoC"/>
    <property type="match status" value="1"/>
</dbReference>
<accession>A0A0A7EC91</accession>
<dbReference type="STRING" id="1348114.OM33_02800"/>
<evidence type="ECO:0000256" key="6">
    <source>
        <dbReference type="ARBA" id="ARBA00048791"/>
    </source>
</evidence>
<dbReference type="OrthoDB" id="6579831at2"/>
<evidence type="ECO:0000256" key="1">
    <source>
        <dbReference type="ARBA" id="ARBA00004816"/>
    </source>
</evidence>
<dbReference type="HOGENOM" id="CLU_053595_3_1_6"/>
<dbReference type="SUPFAM" id="SSF51569">
    <property type="entry name" value="Aldolase"/>
    <property type="match status" value="1"/>
</dbReference>
<dbReference type="RefSeq" id="WP_038638489.1">
    <property type="nucleotide sequence ID" value="NZ_CP009888.1"/>
</dbReference>
<evidence type="ECO:0000313" key="8">
    <source>
        <dbReference type="EMBL" id="AIY64199.1"/>
    </source>
</evidence>
<sequence>MTLNSQLNLTKAAQITLHCMDLTSLTGKENDSEINTLCHQASSNVGHTAAICIYPQYIEFAKTQLNAEVKIATVTNFPHGDADIEKAVLETKQAVDLGANEVDVVFPYRALISGDETIGFELVKQCKLACGENVLLKVIIESGELKSDELIATASRIAINAGADFIKTSTGKVSENATLNAAKIMLEAIKSSGKKVGFKAAGGVRTVVDAKQYIELAASIFDLDWVNPSNFRFGASGLLGDVNTVLHVDTQSVSTKGDY</sequence>
<keyword evidence="5" id="KW-0704">Schiff base</keyword>
<comment type="catalytic activity">
    <reaction evidence="6">
        <text>2-deoxy-D-ribose 5-phosphate = D-glyceraldehyde 3-phosphate + acetaldehyde</text>
        <dbReference type="Rhea" id="RHEA:12821"/>
        <dbReference type="ChEBI" id="CHEBI:15343"/>
        <dbReference type="ChEBI" id="CHEBI:59776"/>
        <dbReference type="ChEBI" id="CHEBI:62877"/>
        <dbReference type="EC" id="4.1.2.4"/>
    </reaction>
</comment>
<dbReference type="AlphaFoldDB" id="A0A0A7EC91"/>
<dbReference type="InterPro" id="IPR011343">
    <property type="entry name" value="DeoC"/>
</dbReference>
<evidence type="ECO:0000313" key="9">
    <source>
        <dbReference type="Proteomes" id="UP000030341"/>
    </source>
</evidence>
<dbReference type="KEGG" id="pseo:OM33_02800"/>
<proteinExistence type="inferred from homology"/>
<dbReference type="Pfam" id="PF01791">
    <property type="entry name" value="DeoC"/>
    <property type="match status" value="1"/>
</dbReference>
<dbReference type="EMBL" id="CP009888">
    <property type="protein sequence ID" value="AIY64199.1"/>
    <property type="molecule type" value="Genomic_DNA"/>
</dbReference>
<dbReference type="PIRSF" id="PIRSF001357">
    <property type="entry name" value="DeoC"/>
    <property type="match status" value="1"/>
</dbReference>
<comment type="pathway">
    <text evidence="1">Carbohydrate degradation; 2-deoxy-D-ribose 1-phosphate degradation; D-glyceraldehyde 3-phosphate and acetaldehyde from 2-deoxy-alpha-D-ribose 1-phosphate: step 2/2.</text>
</comment>
<dbReference type="Gene3D" id="3.20.20.70">
    <property type="entry name" value="Aldolase class I"/>
    <property type="match status" value="1"/>
</dbReference>
<keyword evidence="4 8" id="KW-0456">Lyase</keyword>